<dbReference type="RefSeq" id="WP_161838741.1">
    <property type="nucleotide sequence ID" value="NZ_CP048000.1"/>
</dbReference>
<reference evidence="1 2" key="1">
    <citation type="submission" date="2020-01" db="EMBL/GenBank/DDBJ databases">
        <title>Genome analysis of Anaerocolumna sp. CBA3638.</title>
        <authorList>
            <person name="Kim J."/>
            <person name="Roh S.W."/>
        </authorList>
    </citation>
    <scope>NUCLEOTIDE SEQUENCE [LARGE SCALE GENOMIC DNA]</scope>
    <source>
        <strain evidence="1 2">CBA3638</strain>
    </source>
</reference>
<dbReference type="KEGG" id="anr:Ana3638_14920"/>
<evidence type="ECO:0000313" key="1">
    <source>
        <dbReference type="EMBL" id="QHQ61916.1"/>
    </source>
</evidence>
<gene>
    <name evidence="1" type="ORF">Ana3638_14920</name>
</gene>
<evidence type="ECO:0000313" key="2">
    <source>
        <dbReference type="Proteomes" id="UP000464314"/>
    </source>
</evidence>
<dbReference type="Proteomes" id="UP000464314">
    <property type="component" value="Chromosome"/>
</dbReference>
<keyword evidence="2" id="KW-1185">Reference proteome</keyword>
<organism evidence="1 2">
    <name type="scientific">Anaerocolumna sedimenticola</name>
    <dbReference type="NCBI Taxonomy" id="2696063"/>
    <lineage>
        <taxon>Bacteria</taxon>
        <taxon>Bacillati</taxon>
        <taxon>Bacillota</taxon>
        <taxon>Clostridia</taxon>
        <taxon>Lachnospirales</taxon>
        <taxon>Lachnospiraceae</taxon>
        <taxon>Anaerocolumna</taxon>
    </lineage>
</organism>
<dbReference type="AlphaFoldDB" id="A0A6P1TQ57"/>
<dbReference type="EMBL" id="CP048000">
    <property type="protein sequence ID" value="QHQ61916.1"/>
    <property type="molecule type" value="Genomic_DNA"/>
</dbReference>
<proteinExistence type="predicted"/>
<sequence length="72" mass="8135">MVFTLSQWDAMQQDKFHIGAAPINPEELGRNSKYVFALPARYNFAFPAGYEEVENIMVNAPLTPTENITSNK</sequence>
<accession>A0A6P1TQ57</accession>
<protein>
    <submittedName>
        <fullName evidence="1">Uncharacterized protein</fullName>
    </submittedName>
</protein>
<name>A0A6P1TQ57_9FIRM</name>